<dbReference type="GeneID" id="76210094"/>
<dbReference type="Proteomes" id="UP000245829">
    <property type="component" value="Unassembled WGS sequence"/>
</dbReference>
<accession>A0A2S2KUC2</accession>
<dbReference type="OrthoDB" id="12014at2157"/>
<evidence type="ECO:0000313" key="1">
    <source>
        <dbReference type="EMBL" id="GBH35075.1"/>
    </source>
</evidence>
<sequence length="519" mass="62240">MNRLEIIKEIHDLTIKEKKKKIREQIRGRLINKNFINSEKSFFDEWGKSENKVTGEQWHQFVRLATNFDEFMYMFQRVNCLVSRYRKSTDGYFKAKFQSGIAELPDRSSELQQIFTFSREYFEIYKKIINRMNFGQNKIDFTGAIRGKINWSETIKNSYTNFPSSFKTYEWKRKFDVPENVLLVWICIWLNKQIEKLLQENFKDPLDFDEIKKLKEISLNCKKIIKFFPFQEVIQTVRDNFSLDIKSKKIHVLELEIKNRIKEGHIENESYSKLLKWFRKVKGFNFPNIRKKDRSGKFLREATKNIDEMYEIWIFFEILHYFTKYVDVKLELNSMPHFLQFTLNHQEVKLYYEKTFVEDESFAWVNTHEPDFTIQTNQEIIGVLDAKNYNFPDEDAPKNKILAYMTNLGTGYGGIIWPKDSMEYIFPRNNKSDSTKYHKNLKLVFYSLNPNTIMNQTNILETVLEKIYLEIRNRLESATKCPKCGIVAIGNSEIERLFGYRKMGEITRVQSWCRECRSL</sequence>
<dbReference type="RefSeq" id="WP_109877691.1">
    <property type="nucleotide sequence ID" value="NZ_AP026695.1"/>
</dbReference>
<dbReference type="EMBL" id="BGKI01000012">
    <property type="protein sequence ID" value="GBH35075.1"/>
    <property type="molecule type" value="Genomic_DNA"/>
</dbReference>
<organism evidence="1 2">
    <name type="scientific">Nitrosopumilus zosterae</name>
    <dbReference type="NCBI Taxonomy" id="718286"/>
    <lineage>
        <taxon>Archaea</taxon>
        <taxon>Nitrososphaerota</taxon>
        <taxon>Nitrososphaeria</taxon>
        <taxon>Nitrosopumilales</taxon>
        <taxon>Nitrosopumilaceae</taxon>
        <taxon>Nitrosopumilus</taxon>
    </lineage>
</organism>
<evidence type="ECO:0008006" key="3">
    <source>
        <dbReference type="Google" id="ProtNLM"/>
    </source>
</evidence>
<name>A0A2S2KUC2_9ARCH</name>
<evidence type="ECO:0000313" key="2">
    <source>
        <dbReference type="Proteomes" id="UP000245829"/>
    </source>
</evidence>
<dbReference type="AlphaFoldDB" id="A0A2S2KUC2"/>
<reference evidence="1 2" key="1">
    <citation type="submission" date="2018-05" db="EMBL/GenBank/DDBJ databases">
        <title>genome sequencing of Nitrosopumilus sp. NM25.</title>
        <authorList>
            <person name="Mori K."/>
            <person name="Nakagawa T."/>
        </authorList>
    </citation>
    <scope>NUCLEOTIDE SEQUENCE [LARGE SCALE GENOMIC DNA]</scope>
    <source>
        <strain evidence="1 2">NM25</strain>
    </source>
</reference>
<proteinExistence type="predicted"/>
<protein>
    <recommendedName>
        <fullName evidence="3">DUF2357 domain-containing protein</fullName>
    </recommendedName>
</protein>
<keyword evidence="2" id="KW-1185">Reference proteome</keyword>
<comment type="caution">
    <text evidence="1">The sequence shown here is derived from an EMBL/GenBank/DDBJ whole genome shotgun (WGS) entry which is preliminary data.</text>
</comment>
<gene>
    <name evidence="1" type="ORF">NZNM25_18660</name>
</gene>